<evidence type="ECO:0000313" key="3">
    <source>
        <dbReference type="Proteomes" id="UP000019050"/>
    </source>
</evidence>
<keyword evidence="1" id="KW-0472">Membrane</keyword>
<proteinExistence type="predicted"/>
<gene>
    <name evidence="2" type="ORF">GCWU000182_000603</name>
</gene>
<sequence>MTEEVKQSHQPGFERYMSIYTALRVITFVTGIIMLVNLNRYPDGKVGGSPNVREKEASS</sequence>
<feature type="transmembrane region" description="Helical" evidence="1">
    <location>
        <begin position="16"/>
        <end position="36"/>
    </location>
</feature>
<dbReference type="AlphaFoldDB" id="W1Q689"/>
<dbReference type="RefSeq" id="WP_023391254.1">
    <property type="nucleotide sequence ID" value="NZ_KI535340.1"/>
</dbReference>
<keyword evidence="3" id="KW-1185">Reference proteome</keyword>
<dbReference type="Proteomes" id="UP000019050">
    <property type="component" value="Unassembled WGS sequence"/>
</dbReference>
<keyword evidence="1" id="KW-0812">Transmembrane</keyword>
<evidence type="ECO:0000313" key="2">
    <source>
        <dbReference type="EMBL" id="ESK65869.1"/>
    </source>
</evidence>
<dbReference type="HOGENOM" id="CLU_2949516_0_0_9"/>
<dbReference type="STRING" id="592010.GCWU000182_000603"/>
<evidence type="ECO:0000256" key="1">
    <source>
        <dbReference type="SAM" id="Phobius"/>
    </source>
</evidence>
<comment type="caution">
    <text evidence="2">The sequence shown here is derived from an EMBL/GenBank/DDBJ whole genome shotgun (WGS) entry which is preliminary data.</text>
</comment>
<name>W1Q689_ABIDE</name>
<accession>W1Q689</accession>
<keyword evidence="1" id="KW-1133">Transmembrane helix</keyword>
<dbReference type="EMBL" id="ACIN03000004">
    <property type="protein sequence ID" value="ESK65869.1"/>
    <property type="molecule type" value="Genomic_DNA"/>
</dbReference>
<protein>
    <submittedName>
        <fullName evidence="2">Uncharacterized protein</fullName>
    </submittedName>
</protein>
<dbReference type="GeneID" id="84816697"/>
<reference evidence="2" key="1">
    <citation type="submission" date="2013-06" db="EMBL/GenBank/DDBJ databases">
        <authorList>
            <person name="Weinstock G."/>
            <person name="Sodergren E."/>
            <person name="Clifton S."/>
            <person name="Fulton L."/>
            <person name="Fulton B."/>
            <person name="Courtney L."/>
            <person name="Fronick C."/>
            <person name="Harrison M."/>
            <person name="Strong C."/>
            <person name="Farmer C."/>
            <person name="Delahaunty K."/>
            <person name="Markovic C."/>
            <person name="Hall O."/>
            <person name="Minx P."/>
            <person name="Tomlinson C."/>
            <person name="Mitreva M."/>
            <person name="Nelson J."/>
            <person name="Hou S."/>
            <person name="Wollam A."/>
            <person name="Pepin K.H."/>
            <person name="Johnson M."/>
            <person name="Bhonagiri V."/>
            <person name="Nash W.E."/>
            <person name="Warren W."/>
            <person name="Chinwalla A."/>
            <person name="Mardis E.R."/>
            <person name="Wilson R.K."/>
        </authorList>
    </citation>
    <scope>NUCLEOTIDE SEQUENCE [LARGE SCALE GENOMIC DNA]</scope>
    <source>
        <strain evidence="2">ATCC 49176</strain>
    </source>
</reference>
<organism evidence="2 3">
    <name type="scientific">Abiotrophia defectiva ATCC 49176</name>
    <dbReference type="NCBI Taxonomy" id="592010"/>
    <lineage>
        <taxon>Bacteria</taxon>
        <taxon>Bacillati</taxon>
        <taxon>Bacillota</taxon>
        <taxon>Bacilli</taxon>
        <taxon>Lactobacillales</taxon>
        <taxon>Aerococcaceae</taxon>
        <taxon>Abiotrophia</taxon>
    </lineage>
</organism>